<evidence type="ECO:0000256" key="1">
    <source>
        <dbReference type="SAM" id="MobiDB-lite"/>
    </source>
</evidence>
<dbReference type="EC" id="3.6.1.-" evidence="2"/>
<dbReference type="Proteomes" id="UP001141619">
    <property type="component" value="Unassembled WGS sequence"/>
</dbReference>
<feature type="region of interest" description="Disordered" evidence="1">
    <location>
        <begin position="204"/>
        <end position="276"/>
    </location>
</feature>
<reference evidence="2" key="2">
    <citation type="journal article" date="2023" name="Syst. Appl. Microbiol.">
        <title>Govania unica gen. nov., sp. nov., a rare biosphere bacterium that represents a novel family in the class Alphaproteobacteria.</title>
        <authorList>
            <person name="Vandamme P."/>
            <person name="Peeters C."/>
            <person name="Hettiarachchi A."/>
            <person name="Cnockaert M."/>
            <person name="Carlier A."/>
        </authorList>
    </citation>
    <scope>NUCLEOTIDE SEQUENCE</scope>
    <source>
        <strain evidence="2">LMG 31809</strain>
    </source>
</reference>
<protein>
    <submittedName>
        <fullName evidence="2">Protein phosphatase CheZ</fullName>
        <ecNumber evidence="2">3.6.1.-</ecNumber>
    </submittedName>
</protein>
<organism evidence="2 3">
    <name type="scientific">Govanella unica</name>
    <dbReference type="NCBI Taxonomy" id="2975056"/>
    <lineage>
        <taxon>Bacteria</taxon>
        <taxon>Pseudomonadati</taxon>
        <taxon>Pseudomonadota</taxon>
        <taxon>Alphaproteobacteria</taxon>
        <taxon>Emcibacterales</taxon>
        <taxon>Govanellaceae</taxon>
        <taxon>Govanella</taxon>
    </lineage>
</organism>
<comment type="caution">
    <text evidence="2">The sequence shown here is derived from an EMBL/GenBank/DDBJ whole genome shotgun (WGS) entry which is preliminary data.</text>
</comment>
<dbReference type="RefSeq" id="WP_274943644.1">
    <property type="nucleotide sequence ID" value="NZ_JANWOI010000003.1"/>
</dbReference>
<dbReference type="InterPro" id="IPR007439">
    <property type="entry name" value="Chemotax_Pase_CheZ"/>
</dbReference>
<name>A0A9X3Z7A2_9PROT</name>
<dbReference type="Pfam" id="PF04344">
    <property type="entry name" value="CheZ"/>
    <property type="match status" value="1"/>
</dbReference>
<evidence type="ECO:0000313" key="3">
    <source>
        <dbReference type="Proteomes" id="UP001141619"/>
    </source>
</evidence>
<keyword evidence="3" id="KW-1185">Reference proteome</keyword>
<sequence length="276" mass="29783">MMNSALTKQIEALVDSLRRREQASISLTEVAAVTEVLMKTMHLYFRGLDVRIYEEVQSLSDYITNARKEIAALQPENLEGSRIPRAGKELDAIVKQTEHATNSIMEAAEEIMSADSSDSDAYQAVVSDACMRIFEACSFQDITGQRISKVVDTLQHIEKRAQELKQILGVDNDRDSEPAPEISEDKALLAGPALEGEGIDQSEVDALLSSPAKPEPAKAPAVKPAPKPAVKAPAAKLSGKTTHPSVAAPTAEVQSYDLPSAPDGRTTQADIDALFN</sequence>
<keyword evidence="2" id="KW-0378">Hydrolase</keyword>
<dbReference type="SUPFAM" id="SSF75708">
    <property type="entry name" value="Chemotaxis phosphatase CheZ"/>
    <property type="match status" value="1"/>
</dbReference>
<proteinExistence type="predicted"/>
<dbReference type="AlphaFoldDB" id="A0A9X3Z7A2"/>
<gene>
    <name evidence="2" type="ORF">NYP16_08235</name>
</gene>
<dbReference type="GO" id="GO:0009288">
    <property type="term" value="C:bacterial-type flagellum"/>
    <property type="evidence" value="ECO:0007669"/>
    <property type="project" value="InterPro"/>
</dbReference>
<accession>A0A9X3Z7A2</accession>
<dbReference type="EMBL" id="JANWOI010000003">
    <property type="protein sequence ID" value="MDA5193937.1"/>
    <property type="molecule type" value="Genomic_DNA"/>
</dbReference>
<feature type="compositionally biased region" description="Low complexity" evidence="1">
    <location>
        <begin position="218"/>
        <end position="236"/>
    </location>
</feature>
<dbReference type="GO" id="GO:0016787">
    <property type="term" value="F:hydrolase activity"/>
    <property type="evidence" value="ECO:0007669"/>
    <property type="project" value="UniProtKB-KW"/>
</dbReference>
<dbReference type="Gene3D" id="1.10.287.500">
    <property type="entry name" value="Helix hairpin bin"/>
    <property type="match status" value="1"/>
</dbReference>
<dbReference type="GO" id="GO:0050920">
    <property type="term" value="P:regulation of chemotaxis"/>
    <property type="evidence" value="ECO:0007669"/>
    <property type="project" value="InterPro"/>
</dbReference>
<reference evidence="2" key="1">
    <citation type="submission" date="2022-08" db="EMBL/GenBank/DDBJ databases">
        <authorList>
            <person name="Vandamme P."/>
            <person name="Hettiarachchi A."/>
            <person name="Peeters C."/>
            <person name="Cnockaert M."/>
            <person name="Carlier A."/>
        </authorList>
    </citation>
    <scope>NUCLEOTIDE SEQUENCE</scope>
    <source>
        <strain evidence="2">LMG 31809</strain>
    </source>
</reference>
<evidence type="ECO:0000313" key="2">
    <source>
        <dbReference type="EMBL" id="MDA5193937.1"/>
    </source>
</evidence>